<dbReference type="RefSeq" id="WP_015212129.1">
    <property type="nucleotide sequence ID" value="NC_019765.1"/>
</dbReference>
<geneLocation type="plasmid" evidence="3 4">
    <name>pSTA7437.01</name>
</geneLocation>
<organism evidence="3 4">
    <name type="scientific">Stanieria cyanosphaera (strain ATCC 29371 / PCC 7437)</name>
    <dbReference type="NCBI Taxonomy" id="111780"/>
    <lineage>
        <taxon>Bacteria</taxon>
        <taxon>Bacillati</taxon>
        <taxon>Cyanobacteriota</taxon>
        <taxon>Cyanophyceae</taxon>
        <taxon>Pleurocapsales</taxon>
        <taxon>Dermocarpellaceae</taxon>
        <taxon>Stanieria</taxon>
    </lineage>
</organism>
<dbReference type="InterPro" id="IPR013099">
    <property type="entry name" value="K_chnl_dom"/>
</dbReference>
<name>K9Y1E7_STAC7</name>
<accession>K9Y1E7</accession>
<gene>
    <name evidence="3" type="ordered locus">Sta7437_4788</name>
</gene>
<feature type="transmembrane region" description="Helical" evidence="1">
    <location>
        <begin position="58"/>
        <end position="88"/>
    </location>
</feature>
<dbReference type="KEGG" id="scs:Sta7437_4788"/>
<evidence type="ECO:0000313" key="4">
    <source>
        <dbReference type="Proteomes" id="UP000010473"/>
    </source>
</evidence>
<feature type="transmembrane region" description="Helical" evidence="1">
    <location>
        <begin position="6"/>
        <end position="26"/>
    </location>
</feature>
<keyword evidence="3" id="KW-0614">Plasmid</keyword>
<keyword evidence="4" id="KW-1185">Reference proteome</keyword>
<dbReference type="HOGENOM" id="CLU_768956_0_0_3"/>
<protein>
    <submittedName>
        <fullName evidence="3">Ion transport 2 domain protein</fullName>
    </submittedName>
</protein>
<feature type="transmembrane region" description="Helical" evidence="1">
    <location>
        <begin position="108"/>
        <end position="126"/>
    </location>
</feature>
<evidence type="ECO:0000259" key="2">
    <source>
        <dbReference type="Pfam" id="PF07885"/>
    </source>
</evidence>
<dbReference type="Pfam" id="PF07885">
    <property type="entry name" value="Ion_trans_2"/>
    <property type="match status" value="1"/>
</dbReference>
<reference evidence="4" key="1">
    <citation type="journal article" date="2013" name="Proc. Natl. Acad. Sci. U.S.A.">
        <title>Improving the coverage of the cyanobacterial phylum using diversity-driven genome sequencing.</title>
        <authorList>
            <person name="Shih P.M."/>
            <person name="Wu D."/>
            <person name="Latifi A."/>
            <person name="Axen S.D."/>
            <person name="Fewer D.P."/>
            <person name="Talla E."/>
            <person name="Calteau A."/>
            <person name="Cai F."/>
            <person name="Tandeau de Marsac N."/>
            <person name="Rippka R."/>
            <person name="Herdman M."/>
            <person name="Sivonen K."/>
            <person name="Coursin T."/>
            <person name="Laurent T."/>
            <person name="Goodwin L."/>
            <person name="Nolan M."/>
            <person name="Davenport K.W."/>
            <person name="Han C.S."/>
            <person name="Rubin E.M."/>
            <person name="Eisen J.A."/>
            <person name="Woyke T."/>
            <person name="Gugger M."/>
            <person name="Kerfeld C.A."/>
        </authorList>
    </citation>
    <scope>NUCLEOTIDE SEQUENCE [LARGE SCALE GENOMIC DNA]</scope>
    <source>
        <strain evidence="4">ATCC 29371 / PCC 7437</strain>
        <plasmid evidence="4">Plasmid pSTA7437.01</plasmid>
    </source>
</reference>
<sequence length="396" mass="43990">MNWLTQTIGVGLIIIAAIDIFITVLYPRTGNSIVSLPLGRGIWHVFRQLARWTKSDRLMAYCGSVVLVVVAIFWIALFIIGFALIVWSMLGDEIVASSGKTPTDFGTAVYYSGFNFTTLGVGDFVPKTTTCRLLTILQSALGFATFTVTLTYLLSVLNALTQRNIFALSLHHRTGTGHTSPALRGQGKPLTKANAAELLLGWGMGGKFDNTKQDITNMARDLLQLLESHNSYPVLHYFRFPEPHYSLARMLLITMDTATLIKTALCDREYKSLIHSTAVSELQSSGLYTLKQLADSFLPQGAIANAPAKLSASYSCETQWREWYYYVVRRLQSEGIKTPEDIETGADKYVSLRREWNDEVAAFAKHMAYRWSDVAPAESAISASAFLLLKNSSQQK</sequence>
<dbReference type="Proteomes" id="UP000010473">
    <property type="component" value="Plasmid pSTA7437.01"/>
</dbReference>
<evidence type="ECO:0000313" key="3">
    <source>
        <dbReference type="EMBL" id="AFZ38226.1"/>
    </source>
</evidence>
<keyword evidence="1" id="KW-0472">Membrane</keyword>
<keyword evidence="1" id="KW-1133">Transmembrane helix</keyword>
<keyword evidence="1" id="KW-0812">Transmembrane</keyword>
<dbReference type="EMBL" id="CP003654">
    <property type="protein sequence ID" value="AFZ38226.1"/>
    <property type="molecule type" value="Genomic_DNA"/>
</dbReference>
<dbReference type="OrthoDB" id="9785126at2"/>
<feature type="domain" description="Potassium channel" evidence="2">
    <location>
        <begin position="78"/>
        <end position="157"/>
    </location>
</feature>
<feature type="transmembrane region" description="Helical" evidence="1">
    <location>
        <begin position="133"/>
        <end position="154"/>
    </location>
</feature>
<dbReference type="Gene3D" id="1.10.287.70">
    <property type="match status" value="1"/>
</dbReference>
<evidence type="ECO:0000256" key="1">
    <source>
        <dbReference type="SAM" id="Phobius"/>
    </source>
</evidence>
<proteinExistence type="predicted"/>
<dbReference type="SUPFAM" id="SSF81324">
    <property type="entry name" value="Voltage-gated potassium channels"/>
    <property type="match status" value="1"/>
</dbReference>
<dbReference type="AlphaFoldDB" id="K9Y1E7"/>